<dbReference type="Gene3D" id="3.30.420.150">
    <property type="entry name" value="Exopolyphosphatase. Domain 2"/>
    <property type="match status" value="1"/>
</dbReference>
<evidence type="ECO:0000259" key="1">
    <source>
        <dbReference type="Pfam" id="PF02541"/>
    </source>
</evidence>
<dbReference type="GO" id="GO:0016462">
    <property type="term" value="F:pyrophosphatase activity"/>
    <property type="evidence" value="ECO:0007669"/>
    <property type="project" value="TreeGrafter"/>
</dbReference>
<dbReference type="Proteomes" id="UP000188604">
    <property type="component" value="Chromosome"/>
</dbReference>
<dbReference type="Pfam" id="PF02541">
    <property type="entry name" value="Ppx-GppA"/>
    <property type="match status" value="1"/>
</dbReference>
<reference evidence="2 3" key="1">
    <citation type="submission" date="2016-03" db="EMBL/GenBank/DDBJ databases">
        <title>Acetic acid bacteria sequencing.</title>
        <authorList>
            <person name="Brandt J."/>
            <person name="Jakob F."/>
            <person name="Vogel R.F."/>
        </authorList>
    </citation>
    <scope>NUCLEOTIDE SEQUENCE [LARGE SCALE GENOMIC DNA]</scope>
    <source>
        <strain evidence="2 3">NBRC 101099</strain>
    </source>
</reference>
<protein>
    <submittedName>
        <fullName evidence="2">Exopolyphosphatase</fullName>
    </submittedName>
</protein>
<dbReference type="SUPFAM" id="SSF53067">
    <property type="entry name" value="Actin-like ATPase domain"/>
    <property type="match status" value="2"/>
</dbReference>
<dbReference type="Gene3D" id="3.30.420.40">
    <property type="match status" value="1"/>
</dbReference>
<organism evidence="2 3">
    <name type="scientific">Neoasaia chiangmaiensis</name>
    <dbReference type="NCBI Taxonomy" id="320497"/>
    <lineage>
        <taxon>Bacteria</taxon>
        <taxon>Pseudomonadati</taxon>
        <taxon>Pseudomonadota</taxon>
        <taxon>Alphaproteobacteria</taxon>
        <taxon>Acetobacterales</taxon>
        <taxon>Acetobacteraceae</taxon>
        <taxon>Neoasaia</taxon>
    </lineage>
</organism>
<gene>
    <name evidence="2" type="ORF">A0U93_05990</name>
</gene>
<keyword evidence="3" id="KW-1185">Reference proteome</keyword>
<dbReference type="PANTHER" id="PTHR30005:SF0">
    <property type="entry name" value="RETROGRADE REGULATION PROTEIN 2"/>
    <property type="match status" value="1"/>
</dbReference>
<evidence type="ECO:0000313" key="2">
    <source>
        <dbReference type="EMBL" id="AQS89329.1"/>
    </source>
</evidence>
<dbReference type="InterPro" id="IPR003695">
    <property type="entry name" value="Ppx_GppA_N"/>
</dbReference>
<dbReference type="InterPro" id="IPR050273">
    <property type="entry name" value="GppA/Ppx_hydrolase"/>
</dbReference>
<dbReference type="STRING" id="320497.A0U93_05990"/>
<sequence>MGTNNCRLMVAVRSGDGFRVVDSFNRTVRLGEGLQSAGVLSDDAMARTMSALHVCAARLRQWPVRAICCVATEACRRAANGRAFLQRVRAETGLDIAIISPREEAELAMDSCGALLHANNHRRERGILFDIGGGSTEIAWLRLDRARRAQTLTGTTSIPWGVITMAERFAAPAADASDEEHAAYYEAMVRHVMTELDGFEAVHHIRREIGRSNVGMLGTSGTVTTLAGIALNLPRYNRHAIDGIVLTDAAALGAIDTLRAFRADGLATHPCVGSERNHYVLPGCAIFEAIHRLWPVEAVTVADRGLRDGLLFRMAREMETIGHVRSPSNVARRTPPSSKHGVYGANSAIWGA</sequence>
<dbReference type="EMBL" id="CP014691">
    <property type="protein sequence ID" value="AQS89329.1"/>
    <property type="molecule type" value="Genomic_DNA"/>
</dbReference>
<feature type="domain" description="Ppx/GppA phosphatase N-terminal" evidence="1">
    <location>
        <begin position="13"/>
        <end position="316"/>
    </location>
</feature>
<dbReference type="KEGG" id="nch:A0U93_05990"/>
<dbReference type="PANTHER" id="PTHR30005">
    <property type="entry name" value="EXOPOLYPHOSPHATASE"/>
    <property type="match status" value="1"/>
</dbReference>
<dbReference type="AlphaFoldDB" id="A0A1U9KUB4"/>
<evidence type="ECO:0000313" key="3">
    <source>
        <dbReference type="Proteomes" id="UP000188604"/>
    </source>
</evidence>
<accession>A0A1U9KUB4</accession>
<dbReference type="InterPro" id="IPR043129">
    <property type="entry name" value="ATPase_NBD"/>
</dbReference>
<proteinExistence type="predicted"/>
<dbReference type="CDD" id="cd24054">
    <property type="entry name" value="ASKHA_NBD_AaPPX-GppA_MtPPX2-like"/>
    <property type="match status" value="1"/>
</dbReference>
<name>A0A1U9KUB4_9PROT</name>